<reference evidence="2" key="1">
    <citation type="submission" date="2022-11" db="EMBL/GenBank/DDBJ databases">
        <authorList>
            <person name="Hyden B.L."/>
            <person name="Feng K."/>
            <person name="Yates T."/>
            <person name="Jawdy S."/>
            <person name="Smart L.B."/>
            <person name="Muchero W."/>
        </authorList>
    </citation>
    <scope>NUCLEOTIDE SEQUENCE</scope>
    <source>
        <tissue evidence="2">Shoot tip</tissue>
    </source>
</reference>
<dbReference type="OrthoDB" id="4062651at2759"/>
<reference evidence="2" key="2">
    <citation type="journal article" date="2023" name="Int. J. Mol. Sci.">
        <title>De Novo Assembly and Annotation of 11 Diverse Shrub Willow (Salix) Genomes Reveals Novel Gene Organization in Sex-Linked Regions.</title>
        <authorList>
            <person name="Hyden B."/>
            <person name="Feng K."/>
            <person name="Yates T.B."/>
            <person name="Jawdy S."/>
            <person name="Cereghino C."/>
            <person name="Smart L.B."/>
            <person name="Muchero W."/>
        </authorList>
    </citation>
    <scope>NUCLEOTIDE SEQUENCE</scope>
    <source>
        <tissue evidence="2">Shoot tip</tissue>
    </source>
</reference>
<gene>
    <name evidence="2" type="ORF">OIU79_002164</name>
</gene>
<name>A0A9Q0US14_SALPP</name>
<keyword evidence="2" id="KW-0418">Kinase</keyword>
<keyword evidence="1" id="KW-0732">Signal</keyword>
<evidence type="ECO:0000256" key="1">
    <source>
        <dbReference type="SAM" id="SignalP"/>
    </source>
</evidence>
<comment type="caution">
    <text evidence="2">The sequence shown here is derived from an EMBL/GenBank/DDBJ whole genome shotgun (WGS) entry which is preliminary data.</text>
</comment>
<proteinExistence type="predicted"/>
<evidence type="ECO:0000313" key="3">
    <source>
        <dbReference type="Proteomes" id="UP001151532"/>
    </source>
</evidence>
<sequence>MSWLILLPIIALVCGSAPAFADDDERYLNCMNSFDCGNITGAGYPFSGSDRPGYCGYPGPLQHSLVSVRIYLKILNAQHHHRHLVHQQDLLKGLYDDGLLWVHQ</sequence>
<dbReference type="Proteomes" id="UP001151532">
    <property type="component" value="Chromosome 17"/>
</dbReference>
<dbReference type="AlphaFoldDB" id="A0A9Q0US14"/>
<dbReference type="EMBL" id="JAPFFK010000011">
    <property type="protein sequence ID" value="KAJ6735033.1"/>
    <property type="molecule type" value="Genomic_DNA"/>
</dbReference>
<keyword evidence="3" id="KW-1185">Reference proteome</keyword>
<keyword evidence="2" id="KW-0675">Receptor</keyword>
<organism evidence="2 3">
    <name type="scientific">Salix purpurea</name>
    <name type="common">Purple osier willow</name>
    <dbReference type="NCBI Taxonomy" id="77065"/>
    <lineage>
        <taxon>Eukaryota</taxon>
        <taxon>Viridiplantae</taxon>
        <taxon>Streptophyta</taxon>
        <taxon>Embryophyta</taxon>
        <taxon>Tracheophyta</taxon>
        <taxon>Spermatophyta</taxon>
        <taxon>Magnoliopsida</taxon>
        <taxon>eudicotyledons</taxon>
        <taxon>Gunneridae</taxon>
        <taxon>Pentapetalae</taxon>
        <taxon>rosids</taxon>
        <taxon>fabids</taxon>
        <taxon>Malpighiales</taxon>
        <taxon>Salicaceae</taxon>
        <taxon>Saliceae</taxon>
        <taxon>Salix</taxon>
    </lineage>
</organism>
<feature type="chain" id="PRO_5040336720" evidence="1">
    <location>
        <begin position="22"/>
        <end position="104"/>
    </location>
</feature>
<evidence type="ECO:0000313" key="2">
    <source>
        <dbReference type="EMBL" id="KAJ6735033.1"/>
    </source>
</evidence>
<accession>A0A9Q0US14</accession>
<keyword evidence="2" id="KW-0808">Transferase</keyword>
<dbReference type="GO" id="GO:0016301">
    <property type="term" value="F:kinase activity"/>
    <property type="evidence" value="ECO:0007669"/>
    <property type="project" value="UniProtKB-KW"/>
</dbReference>
<feature type="signal peptide" evidence="1">
    <location>
        <begin position="1"/>
        <end position="21"/>
    </location>
</feature>
<protein>
    <submittedName>
        <fullName evidence="2">LEAF RUST 10 DISEASE-RESISTANCE LOCUS RECEPTOR-LIKE PROTEIN KINASE-LIKE 1.4</fullName>
    </submittedName>
</protein>